<dbReference type="InterPro" id="IPR001137">
    <property type="entry name" value="Glyco_hydro_11"/>
</dbReference>
<dbReference type="GO" id="GO:0031176">
    <property type="term" value="F:endo-1,4-beta-xylanase activity"/>
    <property type="evidence" value="ECO:0007669"/>
    <property type="project" value="UniProtKB-UniRule"/>
</dbReference>
<name>A0AAN7WBI5_9PEZI</name>
<dbReference type="InterPro" id="IPR013320">
    <property type="entry name" value="ConA-like_dom_sf"/>
</dbReference>
<sequence length="330" mass="33084">MPSFTTTTALLAGVAGALAGPTIIKNRQSDALDYVQNYNGDLAAFKYDQSAGTYSASWNNPGDFVIGLGWTTGAARSITYSAEYSAAGSGSYLGVYGWVNSPQAEYYVVESYGSFNPCSSGVTSLGSITASDGGSYTLCTDTRTNQPSITGTSTFTQFWAVRDEQRTSGTIEMSDFFTAWEKNGFGTDYNFQVVEVEAYSGSGTASVTVGGSSSSGSGSGDSAASSAVASSSAAYTAPASSAAYSAPASSAAYSVPGASSSAYVAPASTSAPYAVSSATGYGYASPTGIYSSVAAPVGTAPAYTAPAVSSSATDASPTSGAGCVVKYFTA</sequence>
<evidence type="ECO:0000256" key="2">
    <source>
        <dbReference type="ARBA" id="ARBA00004613"/>
    </source>
</evidence>
<evidence type="ECO:0000256" key="9">
    <source>
        <dbReference type="ARBA" id="ARBA00022801"/>
    </source>
</evidence>
<dbReference type="AlphaFoldDB" id="A0AAN7WBI5"/>
<dbReference type="Proteomes" id="UP001310594">
    <property type="component" value="Unassembled WGS sequence"/>
</dbReference>
<evidence type="ECO:0000256" key="14">
    <source>
        <dbReference type="RuleBase" id="RU362015"/>
    </source>
</evidence>
<organism evidence="17 18">
    <name type="scientific">Elasticomyces elasticus</name>
    <dbReference type="NCBI Taxonomy" id="574655"/>
    <lineage>
        <taxon>Eukaryota</taxon>
        <taxon>Fungi</taxon>
        <taxon>Dikarya</taxon>
        <taxon>Ascomycota</taxon>
        <taxon>Pezizomycotina</taxon>
        <taxon>Dothideomycetes</taxon>
        <taxon>Dothideomycetidae</taxon>
        <taxon>Mycosphaerellales</taxon>
        <taxon>Teratosphaeriaceae</taxon>
        <taxon>Elasticomyces</taxon>
    </lineage>
</organism>
<dbReference type="PRINTS" id="PR00911">
    <property type="entry name" value="GLHYDRLASE11"/>
</dbReference>
<reference evidence="17" key="1">
    <citation type="submission" date="2023-08" db="EMBL/GenBank/DDBJ databases">
        <title>Black Yeasts Isolated from many extreme environments.</title>
        <authorList>
            <person name="Coleine C."/>
            <person name="Stajich J.E."/>
            <person name="Selbmann L."/>
        </authorList>
    </citation>
    <scope>NUCLEOTIDE SEQUENCE</scope>
    <source>
        <strain evidence="17">CCFEE 5810</strain>
    </source>
</reference>
<dbReference type="GO" id="GO:0005576">
    <property type="term" value="C:extracellular region"/>
    <property type="evidence" value="ECO:0007669"/>
    <property type="project" value="UniProtKB-SubCell"/>
</dbReference>
<keyword evidence="7 13" id="KW-0858">Xylan degradation</keyword>
<comment type="pathway">
    <text evidence="3 13 14">Glycan degradation; xylan degradation.</text>
</comment>
<proteinExistence type="inferred from homology"/>
<evidence type="ECO:0000256" key="7">
    <source>
        <dbReference type="ARBA" id="ARBA00022651"/>
    </source>
</evidence>
<dbReference type="PROSITE" id="PS51761">
    <property type="entry name" value="GH11_3"/>
    <property type="match status" value="1"/>
</dbReference>
<dbReference type="SUPFAM" id="SSF49899">
    <property type="entry name" value="Concanavalin A-like lectins/glucanases"/>
    <property type="match status" value="1"/>
</dbReference>
<dbReference type="InterPro" id="IPR013319">
    <property type="entry name" value="GH11/12"/>
</dbReference>
<evidence type="ECO:0000259" key="16">
    <source>
        <dbReference type="PROSITE" id="PS51761"/>
    </source>
</evidence>
<evidence type="ECO:0000313" key="18">
    <source>
        <dbReference type="Proteomes" id="UP001310594"/>
    </source>
</evidence>
<evidence type="ECO:0000256" key="13">
    <source>
        <dbReference type="PROSITE-ProRule" id="PRU01097"/>
    </source>
</evidence>
<evidence type="ECO:0000256" key="15">
    <source>
        <dbReference type="SAM" id="SignalP"/>
    </source>
</evidence>
<evidence type="ECO:0000256" key="11">
    <source>
        <dbReference type="ARBA" id="ARBA00023295"/>
    </source>
</evidence>
<evidence type="ECO:0000256" key="6">
    <source>
        <dbReference type="ARBA" id="ARBA00022525"/>
    </source>
</evidence>
<accession>A0AAN7WBI5</accession>
<feature type="active site" description="Proton donor" evidence="13">
    <location>
        <position position="197"/>
    </location>
</feature>
<evidence type="ECO:0000256" key="1">
    <source>
        <dbReference type="ARBA" id="ARBA00000681"/>
    </source>
</evidence>
<dbReference type="InterPro" id="IPR018208">
    <property type="entry name" value="GH11_AS_1"/>
</dbReference>
<protein>
    <recommendedName>
        <fullName evidence="5 13">Endo-1,4-beta-xylanase</fullName>
        <ecNumber evidence="5 13">3.2.1.8</ecNumber>
    </recommendedName>
</protein>
<keyword evidence="6" id="KW-0964">Secreted</keyword>
<comment type="catalytic activity">
    <reaction evidence="1 13 14">
        <text>Endohydrolysis of (1-&gt;4)-beta-D-xylosidic linkages in xylans.</text>
        <dbReference type="EC" id="3.2.1.8"/>
    </reaction>
</comment>
<keyword evidence="8 15" id="KW-0732">Signal</keyword>
<evidence type="ECO:0000256" key="5">
    <source>
        <dbReference type="ARBA" id="ARBA00012590"/>
    </source>
</evidence>
<keyword evidence="9 13" id="KW-0378">Hydrolase</keyword>
<comment type="caution">
    <text evidence="17">The sequence shown here is derived from an EMBL/GenBank/DDBJ whole genome shotgun (WGS) entry which is preliminary data.</text>
</comment>
<evidence type="ECO:0000256" key="3">
    <source>
        <dbReference type="ARBA" id="ARBA00004851"/>
    </source>
</evidence>
<dbReference type="InterPro" id="IPR033119">
    <property type="entry name" value="GH11_AS_2"/>
</dbReference>
<evidence type="ECO:0000256" key="12">
    <source>
        <dbReference type="ARBA" id="ARBA00023326"/>
    </source>
</evidence>
<dbReference type="PANTHER" id="PTHR46828">
    <property type="entry name" value="ENDO-1,4-BETA-XYLANASE A-RELATED"/>
    <property type="match status" value="1"/>
</dbReference>
<evidence type="ECO:0000256" key="4">
    <source>
        <dbReference type="ARBA" id="ARBA00007792"/>
    </source>
</evidence>
<feature type="domain" description="GH11" evidence="16">
    <location>
        <begin position="21"/>
        <end position="210"/>
    </location>
</feature>
<feature type="chain" id="PRO_5043016104" description="Endo-1,4-beta-xylanase" evidence="15">
    <location>
        <begin position="20"/>
        <end position="330"/>
    </location>
</feature>
<dbReference type="FunFam" id="2.60.120.180:FF:000002">
    <property type="entry name" value="Endo-1,4-beta-xylanase A"/>
    <property type="match status" value="1"/>
</dbReference>
<dbReference type="PROSITE" id="PS00777">
    <property type="entry name" value="GH11_2"/>
    <property type="match status" value="1"/>
</dbReference>
<comment type="subcellular location">
    <subcellularLocation>
        <location evidence="2">Secreted</location>
    </subcellularLocation>
</comment>
<dbReference type="InterPro" id="IPR033123">
    <property type="entry name" value="GH11_dom"/>
</dbReference>
<evidence type="ECO:0000256" key="10">
    <source>
        <dbReference type="ARBA" id="ARBA00023277"/>
    </source>
</evidence>
<dbReference type="Pfam" id="PF00457">
    <property type="entry name" value="Glyco_hydro_11"/>
    <property type="match status" value="1"/>
</dbReference>
<dbReference type="EMBL" id="JAVRQU010000007">
    <property type="protein sequence ID" value="KAK5701020.1"/>
    <property type="molecule type" value="Genomic_DNA"/>
</dbReference>
<dbReference type="PROSITE" id="PS00776">
    <property type="entry name" value="GH11_1"/>
    <property type="match status" value="1"/>
</dbReference>
<dbReference type="PANTHER" id="PTHR46828:SF2">
    <property type="entry name" value="ENDO-1,4-BETA-XYLANASE A-RELATED"/>
    <property type="match status" value="1"/>
</dbReference>
<keyword evidence="10 13" id="KW-0119">Carbohydrate metabolism</keyword>
<evidence type="ECO:0000313" key="17">
    <source>
        <dbReference type="EMBL" id="KAK5701020.1"/>
    </source>
</evidence>
<keyword evidence="11 13" id="KW-0326">Glycosidase</keyword>
<keyword evidence="12 13" id="KW-0624">Polysaccharide degradation</keyword>
<evidence type="ECO:0000256" key="8">
    <source>
        <dbReference type="ARBA" id="ARBA00022729"/>
    </source>
</evidence>
<dbReference type="Gene3D" id="2.60.120.180">
    <property type="match status" value="1"/>
</dbReference>
<comment type="similarity">
    <text evidence="4 13 14">Belongs to the glycosyl hydrolase 11 (cellulase G) family.</text>
</comment>
<dbReference type="GO" id="GO:0045493">
    <property type="term" value="P:xylan catabolic process"/>
    <property type="evidence" value="ECO:0007669"/>
    <property type="project" value="UniProtKB-UniRule"/>
</dbReference>
<feature type="active site" description="Nucleophile" evidence="13">
    <location>
        <position position="105"/>
    </location>
</feature>
<dbReference type="EC" id="3.2.1.8" evidence="5 13"/>
<feature type="signal peptide" evidence="15">
    <location>
        <begin position="1"/>
        <end position="19"/>
    </location>
</feature>
<gene>
    <name evidence="17" type="ORF">LTR97_005539</name>
</gene>